<dbReference type="NCBIfam" id="NF002096">
    <property type="entry name" value="PRK00939.1"/>
    <property type="match status" value="1"/>
</dbReference>
<dbReference type="Gene3D" id="3.30.780.10">
    <property type="entry name" value="SUI1-like domain"/>
    <property type="match status" value="1"/>
</dbReference>
<feature type="domain" description="SUI1" evidence="5">
    <location>
        <begin position="32"/>
        <end position="98"/>
    </location>
</feature>
<dbReference type="PANTHER" id="PTHR12789:SF0">
    <property type="entry name" value="DENSITY-REGULATED PROTEIN"/>
    <property type="match status" value="1"/>
</dbReference>
<dbReference type="GO" id="GO:0006417">
    <property type="term" value="P:regulation of translation"/>
    <property type="evidence" value="ECO:0007669"/>
    <property type="project" value="UniProtKB-KW"/>
</dbReference>
<gene>
    <name evidence="6" type="ordered locus">HacjB3_07885</name>
    <name evidence="7" type="ORF">C497_14837</name>
</gene>
<dbReference type="CDD" id="cd11567">
    <property type="entry name" value="YciH_like"/>
    <property type="match status" value="1"/>
</dbReference>
<dbReference type="PANTHER" id="PTHR12789">
    <property type="entry name" value="DENSITY-REGULATED PROTEIN HOMOLOG"/>
    <property type="match status" value="1"/>
</dbReference>
<dbReference type="GO" id="GO:0001731">
    <property type="term" value="P:formation of translation preinitiation complex"/>
    <property type="evidence" value="ECO:0007669"/>
    <property type="project" value="TreeGrafter"/>
</dbReference>
<dbReference type="GeneID" id="9419379"/>
<dbReference type="EMBL" id="CP002062">
    <property type="protein sequence ID" value="ADJ14962.1"/>
    <property type="molecule type" value="Genomic_DNA"/>
</dbReference>
<dbReference type="OrthoDB" id="11182at2157"/>
<keyword evidence="6" id="KW-0396">Initiation factor</keyword>
<keyword evidence="2" id="KW-0810">Translation regulation</keyword>
<dbReference type="InterPro" id="IPR036877">
    <property type="entry name" value="SUI1_dom_sf"/>
</dbReference>
<evidence type="ECO:0000256" key="3">
    <source>
        <dbReference type="ARBA" id="ARBA00022917"/>
    </source>
</evidence>
<evidence type="ECO:0000256" key="1">
    <source>
        <dbReference type="ARBA" id="ARBA00005422"/>
    </source>
</evidence>
<dbReference type="InterPro" id="IPR001950">
    <property type="entry name" value="SUI1"/>
</dbReference>
<keyword evidence="9" id="KW-1185">Reference proteome</keyword>
<dbReference type="AlphaFoldDB" id="D8J2K5"/>
<dbReference type="HOGENOM" id="CLU_082805_6_0_2"/>
<dbReference type="GO" id="GO:0003743">
    <property type="term" value="F:translation initiation factor activity"/>
    <property type="evidence" value="ECO:0007669"/>
    <property type="project" value="UniProtKB-KW"/>
</dbReference>
<evidence type="ECO:0000259" key="5">
    <source>
        <dbReference type="PROSITE" id="PS50296"/>
    </source>
</evidence>
<dbReference type="EMBL" id="AOHV01000038">
    <property type="protein sequence ID" value="ELY35022.1"/>
    <property type="molecule type" value="Genomic_DNA"/>
</dbReference>
<dbReference type="PATRIC" id="fig|795797.18.peg.1568"/>
<protein>
    <submittedName>
        <fullName evidence="6">Translation initiation factor Sui1</fullName>
    </submittedName>
</protein>
<reference evidence="7 9" key="2">
    <citation type="journal article" date="2014" name="PLoS Genet.">
        <title>Phylogenetically driven sequencing of extremely halophilic archaea reveals strategies for static and dynamic osmo-response.</title>
        <authorList>
            <person name="Becker E.A."/>
            <person name="Seitzer P.M."/>
            <person name="Tritt A."/>
            <person name="Larsen D."/>
            <person name="Krusor M."/>
            <person name="Yao A.I."/>
            <person name="Wu D."/>
            <person name="Madern D."/>
            <person name="Eisen J.A."/>
            <person name="Darling A.E."/>
            <person name="Facciotti M.T."/>
        </authorList>
    </citation>
    <scope>NUCLEOTIDE SEQUENCE [LARGE SCALE GENOMIC DNA]</scope>
    <source>
        <strain evidence="7">B3</strain>
        <strain evidence="9">DSM 18796 / CECT 7217 / JCM 14584 / KCTC 4019 / B3</strain>
    </source>
</reference>
<evidence type="ECO:0000313" key="7">
    <source>
        <dbReference type="EMBL" id="ELY35022.1"/>
    </source>
</evidence>
<dbReference type="STRING" id="795797.HacjB3_07885"/>
<dbReference type="InterPro" id="IPR050318">
    <property type="entry name" value="DENR/SUI1_TIF"/>
</dbReference>
<feature type="region of interest" description="Disordered" evidence="4">
    <location>
        <begin position="1"/>
        <end position="24"/>
    </location>
</feature>
<dbReference type="PROSITE" id="PS50296">
    <property type="entry name" value="SUI1"/>
    <property type="match status" value="1"/>
</dbReference>
<dbReference type="GO" id="GO:0003729">
    <property type="term" value="F:mRNA binding"/>
    <property type="evidence" value="ECO:0007669"/>
    <property type="project" value="TreeGrafter"/>
</dbReference>
<evidence type="ECO:0000256" key="4">
    <source>
        <dbReference type="SAM" id="MobiDB-lite"/>
    </source>
</evidence>
<proteinExistence type="inferred from homology"/>
<evidence type="ECO:0000256" key="2">
    <source>
        <dbReference type="ARBA" id="ARBA00022845"/>
    </source>
</evidence>
<dbReference type="Proteomes" id="UP000000390">
    <property type="component" value="Chromosome"/>
</dbReference>
<dbReference type="Proteomes" id="UP000011645">
    <property type="component" value="Unassembled WGS sequence"/>
</dbReference>
<dbReference type="GO" id="GO:0002188">
    <property type="term" value="P:translation reinitiation"/>
    <property type="evidence" value="ECO:0007669"/>
    <property type="project" value="TreeGrafter"/>
</dbReference>
<dbReference type="KEGG" id="hje:HacjB3_07885"/>
<evidence type="ECO:0000313" key="8">
    <source>
        <dbReference type="Proteomes" id="UP000000390"/>
    </source>
</evidence>
<dbReference type="SUPFAM" id="SSF55159">
    <property type="entry name" value="eIF1-like"/>
    <property type="match status" value="1"/>
</dbReference>
<dbReference type="InterPro" id="IPR005872">
    <property type="entry name" value="SUI1_arc_bac"/>
</dbReference>
<organism evidence="6 8">
    <name type="scientific">Halalkalicoccus jeotgali (strain DSM 18796 / CECT 7217 / JCM 14584 / KCTC 4019 / B3)</name>
    <dbReference type="NCBI Taxonomy" id="795797"/>
    <lineage>
        <taxon>Archaea</taxon>
        <taxon>Methanobacteriati</taxon>
        <taxon>Methanobacteriota</taxon>
        <taxon>Stenosarchaea group</taxon>
        <taxon>Halobacteria</taxon>
        <taxon>Halobacteriales</taxon>
        <taxon>Halococcaceae</taxon>
        <taxon>Halalkalicoccus</taxon>
    </lineage>
</organism>
<accession>D8J2K5</accession>
<reference evidence="6 8" key="1">
    <citation type="journal article" date="2010" name="J. Bacteriol.">
        <title>Complete genome sequence of Halalkalicoccus jeotgali B3(T), an extremely halophilic archaeon.</title>
        <authorList>
            <person name="Roh S.W."/>
            <person name="Nam Y.D."/>
            <person name="Nam S.H."/>
            <person name="Choi S.H."/>
            <person name="Park H.S."/>
            <person name="Bae J.W."/>
        </authorList>
    </citation>
    <scope>NUCLEOTIDE SEQUENCE [LARGE SCALE GENOMIC DNA]</scope>
    <source>
        <strain evidence="6">B3</strain>
        <strain evidence="8">DSM 18796 / CECT 7217 / JCM 14584 / KCTC 4019 / B3</strain>
    </source>
</reference>
<comment type="similarity">
    <text evidence="1">Belongs to the SUI1 family.</text>
</comment>
<evidence type="ECO:0000313" key="6">
    <source>
        <dbReference type="EMBL" id="ADJ14962.1"/>
    </source>
</evidence>
<sequence>MADDNDDGLGSVSGLPDELGIDDDLARADQRATVRVESRRYGKPMTLVEGLDPKAVDLTELASQLKRALAVGGTVEDDRIELQGEHAKRVPDLLRERGFEVA</sequence>
<dbReference type="eggNOG" id="arCOG04223">
    <property type="taxonomic scope" value="Archaea"/>
</dbReference>
<dbReference type="RefSeq" id="WP_008417683.1">
    <property type="nucleotide sequence ID" value="NC_014297.1"/>
</dbReference>
<dbReference type="Pfam" id="PF01253">
    <property type="entry name" value="SUI1"/>
    <property type="match status" value="1"/>
</dbReference>
<evidence type="ECO:0000313" key="9">
    <source>
        <dbReference type="Proteomes" id="UP000011645"/>
    </source>
</evidence>
<name>D8J2K5_HALJB</name>
<keyword evidence="3" id="KW-0648">Protein biosynthesis</keyword>